<dbReference type="InterPro" id="IPR012640">
    <property type="entry name" value="Membr_lipoprot_lipid_attach_CS"/>
</dbReference>
<proteinExistence type="predicted"/>
<protein>
    <submittedName>
        <fullName evidence="3">Membrane lipoprotein lipid attachment site-containing protein</fullName>
    </submittedName>
</protein>
<dbReference type="EMBL" id="JAMKBJ010000012">
    <property type="protein sequence ID" value="MCZ8538100.1"/>
    <property type="molecule type" value="Genomic_DNA"/>
</dbReference>
<name>A0A9X3LHI3_9BACL</name>
<keyword evidence="4" id="KW-1185">Reference proteome</keyword>
<dbReference type="AlphaFoldDB" id="A0A9X3LHI3"/>
<organism evidence="3 4">
    <name type="scientific">Paenisporosarcina quisquiliarum</name>
    <dbReference type="NCBI Taxonomy" id="365346"/>
    <lineage>
        <taxon>Bacteria</taxon>
        <taxon>Bacillati</taxon>
        <taxon>Bacillota</taxon>
        <taxon>Bacilli</taxon>
        <taxon>Bacillales</taxon>
        <taxon>Caryophanaceae</taxon>
        <taxon>Paenisporosarcina</taxon>
    </lineage>
</organism>
<comment type="caution">
    <text evidence="3">The sequence shown here is derived from an EMBL/GenBank/DDBJ whole genome shotgun (WGS) entry which is preliminary data.</text>
</comment>
<dbReference type="Pfam" id="PF08139">
    <property type="entry name" value="LPAM_1"/>
    <property type="match status" value="1"/>
</dbReference>
<dbReference type="RefSeq" id="WP_269927168.1">
    <property type="nucleotide sequence ID" value="NZ_JAMKBJ010000012.1"/>
</dbReference>
<gene>
    <name evidence="3" type="ORF">M9R32_12965</name>
</gene>
<evidence type="ECO:0000256" key="1">
    <source>
        <dbReference type="ARBA" id="ARBA00022729"/>
    </source>
</evidence>
<reference evidence="3" key="1">
    <citation type="submission" date="2022-05" db="EMBL/GenBank/DDBJ databases">
        <authorList>
            <person name="Colautti A."/>
            <person name="Iacumin L."/>
        </authorList>
    </citation>
    <scope>NUCLEOTIDE SEQUENCE</scope>
    <source>
        <strain evidence="3">SK 55</strain>
    </source>
</reference>
<feature type="chain" id="PRO_5040933748" evidence="2">
    <location>
        <begin position="21"/>
        <end position="170"/>
    </location>
</feature>
<evidence type="ECO:0000313" key="4">
    <source>
        <dbReference type="Proteomes" id="UP001152173"/>
    </source>
</evidence>
<keyword evidence="1 2" id="KW-0732">Signal</keyword>
<evidence type="ECO:0000256" key="2">
    <source>
        <dbReference type="SAM" id="SignalP"/>
    </source>
</evidence>
<evidence type="ECO:0000313" key="3">
    <source>
        <dbReference type="EMBL" id="MCZ8538100.1"/>
    </source>
</evidence>
<keyword evidence="3" id="KW-0449">Lipoprotein</keyword>
<accession>A0A9X3LHI3</accession>
<dbReference type="Proteomes" id="UP001152173">
    <property type="component" value="Unassembled WGS sequence"/>
</dbReference>
<feature type="signal peptide" evidence="2">
    <location>
        <begin position="1"/>
        <end position="20"/>
    </location>
</feature>
<sequence>MKKIIIFTTLIVLLSACSQASIQEPKFEDLKNHVHIVKSATDEGLFVNHTSYQYKENVKLRTKQGDKIEPSDIQAGSLIEYKDTGMVMESYPSQGTIKSVTLYDDQLSRKIEKGIAHFLTEDANNETIGYKLVALENDLLTIEFTDYFDTEKVYSATINLESLEFEVTPL</sequence>
<dbReference type="PROSITE" id="PS51257">
    <property type="entry name" value="PROKAR_LIPOPROTEIN"/>
    <property type="match status" value="1"/>
</dbReference>